<evidence type="ECO:0000256" key="1">
    <source>
        <dbReference type="ARBA" id="ARBA00004141"/>
    </source>
</evidence>
<evidence type="ECO:0000256" key="2">
    <source>
        <dbReference type="ARBA" id="ARBA00022692"/>
    </source>
</evidence>
<dbReference type="GO" id="GO:0016020">
    <property type="term" value="C:membrane"/>
    <property type="evidence" value="ECO:0007669"/>
    <property type="project" value="UniProtKB-SubCell"/>
</dbReference>
<dbReference type="Proteomes" id="UP000034752">
    <property type="component" value="Unassembled WGS sequence"/>
</dbReference>
<feature type="transmembrane region" description="Helical" evidence="5">
    <location>
        <begin position="415"/>
        <end position="433"/>
    </location>
</feature>
<feature type="transmembrane region" description="Helical" evidence="5">
    <location>
        <begin position="290"/>
        <end position="318"/>
    </location>
</feature>
<dbReference type="CDD" id="cd13128">
    <property type="entry name" value="MATE_Wzx_like"/>
    <property type="match status" value="1"/>
</dbReference>
<evidence type="ECO:0000256" key="5">
    <source>
        <dbReference type="SAM" id="Phobius"/>
    </source>
</evidence>
<evidence type="ECO:0000313" key="7">
    <source>
        <dbReference type="Proteomes" id="UP000034752"/>
    </source>
</evidence>
<reference evidence="6 7" key="1">
    <citation type="journal article" date="2015" name="Nature">
        <title>rRNA introns, odd ribosomes, and small enigmatic genomes across a large radiation of phyla.</title>
        <authorList>
            <person name="Brown C.T."/>
            <person name="Hug L.A."/>
            <person name="Thomas B.C."/>
            <person name="Sharon I."/>
            <person name="Castelle C.J."/>
            <person name="Singh A."/>
            <person name="Wilkins M.J."/>
            <person name="Williams K.H."/>
            <person name="Banfield J.F."/>
        </authorList>
    </citation>
    <scope>NUCLEOTIDE SEQUENCE [LARGE SCALE GENOMIC DNA]</scope>
</reference>
<feature type="transmembrane region" description="Helical" evidence="5">
    <location>
        <begin position="256"/>
        <end position="278"/>
    </location>
</feature>
<organism evidence="6 7">
    <name type="scientific">candidate division Kazan bacterium GW2011_GWA1_44_22</name>
    <dbReference type="NCBI Taxonomy" id="1620410"/>
    <lineage>
        <taxon>Bacteria</taxon>
        <taxon>Bacteria division Kazan-3B-28</taxon>
    </lineage>
</organism>
<protein>
    <submittedName>
        <fullName evidence="6">Polysaccharide biosynthesis protein</fullName>
    </submittedName>
</protein>
<sequence>MSNTNKIAFNTAIQLVGKAVTVATSVVVVAYLTRHLGVAGYGDYATIFAYLGIFGVVVDLGLFVIGVREIAKHPEREATVLNNMLGLKIVLGGLVFGVAYGITLGLPYSDIVRQGILLGAVSQFFISLNQIPLGAFQANLVMYKATIADVIGRFLMLGLVWWFVRHNGTVLDMVVAVVAANVVVFGINILMVGANYWLRPLFDLKEWKKIILEALPMGVVMVLGAIYFRVDTLILAGIKGSEAVGIYSAPYKILEVLLVVPSIFMSSVLPVMTAALARSRADAQAIFQKAFNFLSITALPLIVGSVIASAPIMLLIAGGDFVESGPLLKILVLALGGSFLNSVMIYTMIAAGRQRQLLWPYIGATVFNIVANFILIPSYSYWGAAVVTVVTELWVLVASTYLVYTKLKFFINWRVFGLALLASLVMAGGLYAIQTESLWWLILAGGTIYGLMMFLTKAITKQELLDMLPKGVK</sequence>
<feature type="transmembrane region" description="Helical" evidence="5">
    <location>
        <begin position="44"/>
        <end position="65"/>
    </location>
</feature>
<keyword evidence="2 5" id="KW-0812">Transmembrane</keyword>
<feature type="transmembrane region" description="Helical" evidence="5">
    <location>
        <begin position="439"/>
        <end position="460"/>
    </location>
</feature>
<dbReference type="Pfam" id="PF01943">
    <property type="entry name" value="Polysacc_synt"/>
    <property type="match status" value="1"/>
</dbReference>
<feature type="transmembrane region" description="Helical" evidence="5">
    <location>
        <begin position="12"/>
        <end position="32"/>
    </location>
</feature>
<feature type="transmembrane region" description="Helical" evidence="5">
    <location>
        <begin position="210"/>
        <end position="230"/>
    </location>
</feature>
<gene>
    <name evidence="6" type="ORF">VE96_C0001G0008</name>
</gene>
<name>A0A0G1I378_UNCK3</name>
<dbReference type="PANTHER" id="PTHR43424">
    <property type="entry name" value="LOCUS PUTATIVE PROTEIN 1-RELATED"/>
    <property type="match status" value="1"/>
</dbReference>
<feature type="transmembrane region" description="Helical" evidence="5">
    <location>
        <begin position="382"/>
        <end position="403"/>
    </location>
</feature>
<comment type="caution">
    <text evidence="6">The sequence shown here is derived from an EMBL/GenBank/DDBJ whole genome shotgun (WGS) entry which is preliminary data.</text>
</comment>
<dbReference type="AlphaFoldDB" id="A0A0G1I378"/>
<keyword evidence="3 5" id="KW-1133">Transmembrane helix</keyword>
<dbReference type="EMBL" id="LCIJ01000001">
    <property type="protein sequence ID" value="KKT53253.1"/>
    <property type="molecule type" value="Genomic_DNA"/>
</dbReference>
<feature type="transmembrane region" description="Helical" evidence="5">
    <location>
        <begin position="111"/>
        <end position="129"/>
    </location>
</feature>
<feature type="transmembrane region" description="Helical" evidence="5">
    <location>
        <begin position="170"/>
        <end position="198"/>
    </location>
</feature>
<feature type="transmembrane region" description="Helical" evidence="5">
    <location>
        <begin position="141"/>
        <end position="164"/>
    </location>
</feature>
<feature type="transmembrane region" description="Helical" evidence="5">
    <location>
        <begin position="358"/>
        <end position="376"/>
    </location>
</feature>
<feature type="transmembrane region" description="Helical" evidence="5">
    <location>
        <begin position="85"/>
        <end position="105"/>
    </location>
</feature>
<dbReference type="PANTHER" id="PTHR43424:SF1">
    <property type="entry name" value="LOCUS PUTATIVE PROTEIN 1-RELATED"/>
    <property type="match status" value="1"/>
</dbReference>
<dbReference type="InterPro" id="IPR052556">
    <property type="entry name" value="PolySynth_Transporter"/>
</dbReference>
<evidence type="ECO:0000256" key="4">
    <source>
        <dbReference type="ARBA" id="ARBA00023136"/>
    </source>
</evidence>
<evidence type="ECO:0000256" key="3">
    <source>
        <dbReference type="ARBA" id="ARBA00022989"/>
    </source>
</evidence>
<comment type="subcellular location">
    <subcellularLocation>
        <location evidence="1">Membrane</location>
        <topology evidence="1">Multi-pass membrane protein</topology>
    </subcellularLocation>
</comment>
<keyword evidence="4 5" id="KW-0472">Membrane</keyword>
<feature type="transmembrane region" description="Helical" evidence="5">
    <location>
        <begin position="330"/>
        <end position="351"/>
    </location>
</feature>
<dbReference type="InterPro" id="IPR002797">
    <property type="entry name" value="Polysacc_synth"/>
</dbReference>
<proteinExistence type="predicted"/>
<accession>A0A0G1I378</accession>
<evidence type="ECO:0000313" key="6">
    <source>
        <dbReference type="EMBL" id="KKT53253.1"/>
    </source>
</evidence>